<protein>
    <submittedName>
        <fullName evidence="3">Uncharacterized protein</fullName>
    </submittedName>
</protein>
<evidence type="ECO:0000256" key="2">
    <source>
        <dbReference type="SAM" id="Phobius"/>
    </source>
</evidence>
<keyword evidence="2" id="KW-1133">Transmembrane helix</keyword>
<feature type="region of interest" description="Disordered" evidence="1">
    <location>
        <begin position="200"/>
        <end position="367"/>
    </location>
</feature>
<reference evidence="3 4" key="1">
    <citation type="submission" date="2022-04" db="EMBL/GenBank/DDBJ databases">
        <title>Human microbiome associated bacterial genomes.</title>
        <authorList>
            <person name="Sandstrom S."/>
            <person name="Salamzade R."/>
            <person name="Kalan L.R."/>
        </authorList>
    </citation>
    <scope>NUCLEOTIDE SEQUENCE [LARGE SCALE GENOMIC DNA]</scope>
    <source>
        <strain evidence="4">p3-SID1799</strain>
    </source>
</reference>
<gene>
    <name evidence="3" type="ORF">M3D15_05275</name>
</gene>
<feature type="compositionally biased region" description="Acidic residues" evidence="1">
    <location>
        <begin position="303"/>
        <end position="317"/>
    </location>
</feature>
<accession>A0ABT2HWQ0</accession>
<sequence>MRFVSAAIAGVLSLLLLLAAGIHIAVQSSTTSVTASGTYTSEANYAVVPSEVLTANAGSQNIVLTGDGKMTVMVGRSGDVAAWLGEAKHADLMLSEDKTSLTAVEAGSKAEQVSPAGSDLWTEEITGDGEVKLDADLPPGYAVLIASDNGPALSTATMTWPLSNRAQWSGPLLVAAGILALCAIALLVWALLGRRERRRELEPTGEEPMPVKGSLTASEDADEDTQAEEAVATEPSVTDEPDIVDETDVARDTELVEEPEVAAASEAEAADAAEHDDSVDTVDEAEPTETADEPETHAAEMPAESEIEAEVSEDPAQEQEHDEPAPVSDDTEDAPTTDDDSTPPAPTPPRGGPPPRSFRCVTGCHRP</sequence>
<comment type="caution">
    <text evidence="3">The sequence shown here is derived from an EMBL/GenBank/DDBJ whole genome shotgun (WGS) entry which is preliminary data.</text>
</comment>
<evidence type="ECO:0000313" key="4">
    <source>
        <dbReference type="Proteomes" id="UP001525379"/>
    </source>
</evidence>
<dbReference type="Proteomes" id="UP001525379">
    <property type="component" value="Unassembled WGS sequence"/>
</dbReference>
<keyword evidence="2" id="KW-0472">Membrane</keyword>
<feature type="compositionally biased region" description="Acidic residues" evidence="1">
    <location>
        <begin position="237"/>
        <end position="247"/>
    </location>
</feature>
<feature type="compositionally biased region" description="Acidic residues" evidence="1">
    <location>
        <begin position="279"/>
        <end position="293"/>
    </location>
</feature>
<dbReference type="RefSeq" id="WP_260104161.1">
    <property type="nucleotide sequence ID" value="NZ_JALXSQ010000015.1"/>
</dbReference>
<evidence type="ECO:0000313" key="3">
    <source>
        <dbReference type="EMBL" id="MCT2042744.1"/>
    </source>
</evidence>
<feature type="compositionally biased region" description="Pro residues" evidence="1">
    <location>
        <begin position="343"/>
        <end position="356"/>
    </location>
</feature>
<proteinExistence type="predicted"/>
<dbReference type="EMBL" id="JALXSQ010000015">
    <property type="protein sequence ID" value="MCT2042744.1"/>
    <property type="molecule type" value="Genomic_DNA"/>
</dbReference>
<keyword evidence="2" id="KW-0812">Transmembrane</keyword>
<organism evidence="3 4">
    <name type="scientific">Pseudoclavibacter albus</name>
    <dbReference type="NCBI Taxonomy" id="272241"/>
    <lineage>
        <taxon>Bacteria</taxon>
        <taxon>Bacillati</taxon>
        <taxon>Actinomycetota</taxon>
        <taxon>Actinomycetes</taxon>
        <taxon>Micrococcales</taxon>
        <taxon>Microbacteriaceae</taxon>
        <taxon>Pseudoclavibacter</taxon>
    </lineage>
</organism>
<evidence type="ECO:0000256" key="1">
    <source>
        <dbReference type="SAM" id="MobiDB-lite"/>
    </source>
</evidence>
<feature type="compositionally biased region" description="Acidic residues" evidence="1">
    <location>
        <begin position="329"/>
        <end position="341"/>
    </location>
</feature>
<name>A0ABT2HWQ0_9MICO</name>
<keyword evidence="4" id="KW-1185">Reference proteome</keyword>
<feature type="transmembrane region" description="Helical" evidence="2">
    <location>
        <begin position="168"/>
        <end position="192"/>
    </location>
</feature>